<organism evidence="1 2">
    <name type="scientific">Lactuca sativa</name>
    <name type="common">Garden lettuce</name>
    <dbReference type="NCBI Taxonomy" id="4236"/>
    <lineage>
        <taxon>Eukaryota</taxon>
        <taxon>Viridiplantae</taxon>
        <taxon>Streptophyta</taxon>
        <taxon>Embryophyta</taxon>
        <taxon>Tracheophyta</taxon>
        <taxon>Spermatophyta</taxon>
        <taxon>Magnoliopsida</taxon>
        <taxon>eudicotyledons</taxon>
        <taxon>Gunneridae</taxon>
        <taxon>Pentapetalae</taxon>
        <taxon>asterids</taxon>
        <taxon>campanulids</taxon>
        <taxon>Asterales</taxon>
        <taxon>Asteraceae</taxon>
        <taxon>Cichorioideae</taxon>
        <taxon>Cichorieae</taxon>
        <taxon>Lactucinae</taxon>
        <taxon>Lactuca</taxon>
    </lineage>
</organism>
<accession>A0A9R1WVI9</accession>
<evidence type="ECO:0000313" key="1">
    <source>
        <dbReference type="EMBL" id="KAJ0188929.1"/>
    </source>
</evidence>
<sequence length="118" mass="13195">MITLGKLHTFRRNVHSEQLGLGRRLHSEQLGLGRILHSEQLGLGRRHLHIIVGIIGISRFWGVTNFEKGQASGTAPPSSMDIDDLSLLFEENTRLHGQVWHISDELSTIQGQIAQNRG</sequence>
<comment type="caution">
    <text evidence="1">The sequence shown here is derived from an EMBL/GenBank/DDBJ whole genome shotgun (WGS) entry which is preliminary data.</text>
</comment>
<protein>
    <submittedName>
        <fullName evidence="1">Uncharacterized protein</fullName>
    </submittedName>
</protein>
<proteinExistence type="predicted"/>
<dbReference type="EMBL" id="NBSK02000009">
    <property type="protein sequence ID" value="KAJ0188929.1"/>
    <property type="molecule type" value="Genomic_DNA"/>
</dbReference>
<dbReference type="AlphaFoldDB" id="A0A9R1WVI9"/>
<reference evidence="1 2" key="1">
    <citation type="journal article" date="2017" name="Nat. Commun.">
        <title>Genome assembly with in vitro proximity ligation data and whole-genome triplication in lettuce.</title>
        <authorList>
            <person name="Reyes-Chin-Wo S."/>
            <person name="Wang Z."/>
            <person name="Yang X."/>
            <person name="Kozik A."/>
            <person name="Arikit S."/>
            <person name="Song C."/>
            <person name="Xia L."/>
            <person name="Froenicke L."/>
            <person name="Lavelle D.O."/>
            <person name="Truco M.J."/>
            <person name="Xia R."/>
            <person name="Zhu S."/>
            <person name="Xu C."/>
            <person name="Xu H."/>
            <person name="Xu X."/>
            <person name="Cox K."/>
            <person name="Korf I."/>
            <person name="Meyers B.C."/>
            <person name="Michelmore R.W."/>
        </authorList>
    </citation>
    <scope>NUCLEOTIDE SEQUENCE [LARGE SCALE GENOMIC DNA]</scope>
    <source>
        <strain evidence="2">cv. Salinas</strain>
        <tissue evidence="1">Seedlings</tissue>
    </source>
</reference>
<evidence type="ECO:0000313" key="2">
    <source>
        <dbReference type="Proteomes" id="UP000235145"/>
    </source>
</evidence>
<name>A0A9R1WVI9_LACSA</name>
<dbReference type="Proteomes" id="UP000235145">
    <property type="component" value="Unassembled WGS sequence"/>
</dbReference>
<gene>
    <name evidence="1" type="ORF">LSAT_V11C900486940</name>
</gene>
<keyword evidence="2" id="KW-1185">Reference proteome</keyword>